<proteinExistence type="predicted"/>
<accession>A0A1E3BT59</accession>
<feature type="region of interest" description="Disordered" evidence="1">
    <location>
        <begin position="1"/>
        <end position="83"/>
    </location>
</feature>
<feature type="compositionally biased region" description="Low complexity" evidence="1">
    <location>
        <begin position="66"/>
        <end position="80"/>
    </location>
</feature>
<dbReference type="OrthoDB" id="4498649at2759"/>
<sequence>MQESNKWDSPVLQSSGEDSDYEIDIRYTDSESESEYSVNTSDMDFIDSRDDLNEIGDSDPSYSDADGVSSSVSSNSDSNGKPWEIGEYDEFRILDKRYNGSVSEFLMHFWVPGRIVPDLIDLLRGYRQETPE</sequence>
<evidence type="ECO:0000256" key="1">
    <source>
        <dbReference type="SAM" id="MobiDB-lite"/>
    </source>
</evidence>
<dbReference type="VEuPathDB" id="FungiDB:SI65_01728"/>
<dbReference type="EMBL" id="JXNT01000001">
    <property type="protein sequence ID" value="ODM24138.1"/>
    <property type="molecule type" value="Genomic_DNA"/>
</dbReference>
<dbReference type="Proteomes" id="UP000094569">
    <property type="component" value="Unassembled WGS sequence"/>
</dbReference>
<organism evidence="2 3">
    <name type="scientific">Aspergillus cristatus</name>
    <name type="common">Chinese Fuzhuan brick tea-fermentation fungus</name>
    <name type="synonym">Eurotium cristatum</name>
    <dbReference type="NCBI Taxonomy" id="573508"/>
    <lineage>
        <taxon>Eukaryota</taxon>
        <taxon>Fungi</taxon>
        <taxon>Dikarya</taxon>
        <taxon>Ascomycota</taxon>
        <taxon>Pezizomycotina</taxon>
        <taxon>Eurotiomycetes</taxon>
        <taxon>Eurotiomycetidae</taxon>
        <taxon>Eurotiales</taxon>
        <taxon>Aspergillaceae</taxon>
        <taxon>Aspergillus</taxon>
        <taxon>Aspergillus subgen. Aspergillus</taxon>
    </lineage>
</organism>
<comment type="caution">
    <text evidence="2">The sequence shown here is derived from an EMBL/GenBank/DDBJ whole genome shotgun (WGS) entry which is preliminary data.</text>
</comment>
<evidence type="ECO:0000313" key="2">
    <source>
        <dbReference type="EMBL" id="ODM24138.1"/>
    </source>
</evidence>
<gene>
    <name evidence="2" type="ORF">SI65_01728</name>
</gene>
<reference evidence="2 3" key="1">
    <citation type="journal article" date="2016" name="BMC Genomics">
        <title>Comparative genomic and transcriptomic analyses of the Fuzhuan brick tea-fermentation fungus Aspergillus cristatus.</title>
        <authorList>
            <person name="Ge Y."/>
            <person name="Wang Y."/>
            <person name="Liu Y."/>
            <person name="Tan Y."/>
            <person name="Ren X."/>
            <person name="Zhang X."/>
            <person name="Hyde K.D."/>
            <person name="Liu Y."/>
            <person name="Liu Z."/>
        </authorList>
    </citation>
    <scope>NUCLEOTIDE SEQUENCE [LARGE SCALE GENOMIC DNA]</scope>
    <source>
        <strain evidence="2 3">GZAAS20.1005</strain>
    </source>
</reference>
<name>A0A1E3BT59_ASPCR</name>
<evidence type="ECO:0000313" key="3">
    <source>
        <dbReference type="Proteomes" id="UP000094569"/>
    </source>
</evidence>
<protein>
    <submittedName>
        <fullName evidence="2">Uncharacterized protein</fullName>
    </submittedName>
</protein>
<dbReference type="AlphaFoldDB" id="A0A1E3BT59"/>
<keyword evidence="3" id="KW-1185">Reference proteome</keyword>